<protein>
    <submittedName>
        <fullName evidence="1">Division/cell wall cluster transcriptional repressor MraZ</fullName>
    </submittedName>
</protein>
<dbReference type="Proteomes" id="UP001206067">
    <property type="component" value="Unassembled WGS sequence"/>
</dbReference>
<accession>A0ABT1XUI6</accession>
<dbReference type="EMBL" id="JANKHH010000007">
    <property type="protein sequence ID" value="MCR2834907.1"/>
    <property type="molecule type" value="Genomic_DNA"/>
</dbReference>
<reference evidence="1 2" key="1">
    <citation type="submission" date="2022-08" db="EMBL/GenBank/DDBJ databases">
        <title>Polyphasic taxonomy analysis of Qipengyuania sp.RS5-5.</title>
        <authorList>
            <person name="Xamxidin M."/>
            <person name="Wu M."/>
        </authorList>
    </citation>
    <scope>NUCLEOTIDE SEQUENCE [LARGE SCALE GENOMIC DNA]</scope>
    <source>
        <strain evidence="1 2">RS5-5</strain>
    </source>
</reference>
<sequence>MPEVRVSYSGQAYSPAGEKSRYALPPLFRKAVKEASGGNRVLCLDKHPKWKCLVGFGLNREDELQQQLDREYDAALNAGREFDYDERSSQLFGFEKVPFDDSGRFVMPAFLTKVGNVDGGLFFRGGGRFFTIWNPIELGRMGDEWEAAKAACDALIADYESKKK</sequence>
<keyword evidence="2" id="KW-1185">Reference proteome</keyword>
<proteinExistence type="predicted"/>
<evidence type="ECO:0000313" key="1">
    <source>
        <dbReference type="EMBL" id="MCR2834907.1"/>
    </source>
</evidence>
<evidence type="ECO:0000313" key="2">
    <source>
        <dbReference type="Proteomes" id="UP001206067"/>
    </source>
</evidence>
<dbReference type="InterPro" id="IPR038619">
    <property type="entry name" value="MraZ_sf"/>
</dbReference>
<comment type="caution">
    <text evidence="1">The sequence shown here is derived from an EMBL/GenBank/DDBJ whole genome shotgun (WGS) entry which is preliminary data.</text>
</comment>
<dbReference type="Gene3D" id="3.40.1550.20">
    <property type="entry name" value="Transcriptional regulator MraZ domain"/>
    <property type="match status" value="1"/>
</dbReference>
<name>A0ABT1XUI6_9SPHN</name>
<organism evidence="1 2">
    <name type="scientific">Parerythrobacter lacustris</name>
    <dbReference type="NCBI Taxonomy" id="2969984"/>
    <lineage>
        <taxon>Bacteria</taxon>
        <taxon>Pseudomonadati</taxon>
        <taxon>Pseudomonadota</taxon>
        <taxon>Alphaproteobacteria</taxon>
        <taxon>Sphingomonadales</taxon>
        <taxon>Erythrobacteraceae</taxon>
        <taxon>Parerythrobacter</taxon>
    </lineage>
</organism>
<gene>
    <name evidence="1" type="ORF">NSO95_13230</name>
</gene>
<dbReference type="InterPro" id="IPR037914">
    <property type="entry name" value="SpoVT-AbrB_sf"/>
</dbReference>
<dbReference type="RefSeq" id="WP_257596765.1">
    <property type="nucleotide sequence ID" value="NZ_JANKHH010000007.1"/>
</dbReference>
<dbReference type="SUPFAM" id="SSF89447">
    <property type="entry name" value="AbrB/MazE/MraZ-like"/>
    <property type="match status" value="1"/>
</dbReference>